<sequence length="132" mass="15146">MEGTELKHQNCVFISKSLKHDTAAVYTIQKQLVPEMKKVVKRVEKLLYMTDGAKQYFKNPFQMSNLLKHEGDFGIAAEWHFCLTAHGKSGYDGLGATFKRKAIRASFLAKPHQAMLTTKNLFDWARVHFKNI</sequence>
<gene>
    <name evidence="1" type="ORF">QAD02_020665</name>
</gene>
<organism evidence="1 2">
    <name type="scientific">Eretmocerus hayati</name>
    <dbReference type="NCBI Taxonomy" id="131215"/>
    <lineage>
        <taxon>Eukaryota</taxon>
        <taxon>Metazoa</taxon>
        <taxon>Ecdysozoa</taxon>
        <taxon>Arthropoda</taxon>
        <taxon>Hexapoda</taxon>
        <taxon>Insecta</taxon>
        <taxon>Pterygota</taxon>
        <taxon>Neoptera</taxon>
        <taxon>Endopterygota</taxon>
        <taxon>Hymenoptera</taxon>
        <taxon>Apocrita</taxon>
        <taxon>Proctotrupomorpha</taxon>
        <taxon>Chalcidoidea</taxon>
        <taxon>Aphelinidae</taxon>
        <taxon>Aphelininae</taxon>
        <taxon>Eretmocerus</taxon>
    </lineage>
</organism>
<keyword evidence="2" id="KW-1185">Reference proteome</keyword>
<evidence type="ECO:0000313" key="1">
    <source>
        <dbReference type="EMBL" id="KAJ8684872.1"/>
    </source>
</evidence>
<comment type="caution">
    <text evidence="1">The sequence shown here is derived from an EMBL/GenBank/DDBJ whole genome shotgun (WGS) entry which is preliminary data.</text>
</comment>
<evidence type="ECO:0000313" key="2">
    <source>
        <dbReference type="Proteomes" id="UP001239111"/>
    </source>
</evidence>
<name>A0ACC2PN99_9HYME</name>
<reference evidence="1" key="1">
    <citation type="submission" date="2023-04" db="EMBL/GenBank/DDBJ databases">
        <title>A chromosome-level genome assembly of the parasitoid wasp Eretmocerus hayati.</title>
        <authorList>
            <person name="Zhong Y."/>
            <person name="Liu S."/>
            <person name="Liu Y."/>
        </authorList>
    </citation>
    <scope>NUCLEOTIDE SEQUENCE</scope>
    <source>
        <strain evidence="1">ZJU_SS_LIU_2023</strain>
    </source>
</reference>
<protein>
    <submittedName>
        <fullName evidence="1">Uncharacterized protein</fullName>
    </submittedName>
</protein>
<accession>A0ACC2PN99</accession>
<proteinExistence type="predicted"/>
<dbReference type="EMBL" id="CM056741">
    <property type="protein sequence ID" value="KAJ8684872.1"/>
    <property type="molecule type" value="Genomic_DNA"/>
</dbReference>
<dbReference type="Proteomes" id="UP001239111">
    <property type="component" value="Chromosome 1"/>
</dbReference>